<dbReference type="AlphaFoldDB" id="X1LFM0"/>
<gene>
    <name evidence="1" type="ORF">S06H3_14165</name>
</gene>
<sequence length="63" mass="7030">MDNQSNKYILKALEIANSLLGLANNKDALRDDAGCGILFGVMRDCAYKIRRQAEREARKAMGK</sequence>
<dbReference type="EMBL" id="BARV01006925">
    <property type="protein sequence ID" value="GAI17903.1"/>
    <property type="molecule type" value="Genomic_DNA"/>
</dbReference>
<reference evidence="1" key="1">
    <citation type="journal article" date="2014" name="Front. Microbiol.">
        <title>High frequency of phylogenetically diverse reductive dehalogenase-homologous genes in deep subseafloor sedimentary metagenomes.</title>
        <authorList>
            <person name="Kawai M."/>
            <person name="Futagami T."/>
            <person name="Toyoda A."/>
            <person name="Takaki Y."/>
            <person name="Nishi S."/>
            <person name="Hori S."/>
            <person name="Arai W."/>
            <person name="Tsubouchi T."/>
            <person name="Morono Y."/>
            <person name="Uchiyama I."/>
            <person name="Ito T."/>
            <person name="Fujiyama A."/>
            <person name="Inagaki F."/>
            <person name="Takami H."/>
        </authorList>
    </citation>
    <scope>NUCLEOTIDE SEQUENCE</scope>
    <source>
        <strain evidence="1">Expedition CK06-06</strain>
    </source>
</reference>
<protein>
    <submittedName>
        <fullName evidence="1">Uncharacterized protein</fullName>
    </submittedName>
</protein>
<evidence type="ECO:0000313" key="1">
    <source>
        <dbReference type="EMBL" id="GAI17903.1"/>
    </source>
</evidence>
<proteinExistence type="predicted"/>
<name>X1LFM0_9ZZZZ</name>
<organism evidence="1">
    <name type="scientific">marine sediment metagenome</name>
    <dbReference type="NCBI Taxonomy" id="412755"/>
    <lineage>
        <taxon>unclassified sequences</taxon>
        <taxon>metagenomes</taxon>
        <taxon>ecological metagenomes</taxon>
    </lineage>
</organism>
<comment type="caution">
    <text evidence="1">The sequence shown here is derived from an EMBL/GenBank/DDBJ whole genome shotgun (WGS) entry which is preliminary data.</text>
</comment>
<accession>X1LFM0</accession>